<evidence type="ECO:0000313" key="6">
    <source>
        <dbReference type="Proteomes" id="UP000273001"/>
    </source>
</evidence>
<keyword evidence="3" id="KW-0812">Transmembrane</keyword>
<accession>A0ABN5PP93</accession>
<keyword evidence="1" id="KW-0720">Serine protease</keyword>
<keyword evidence="3" id="KW-1133">Transmembrane helix</keyword>
<feature type="compositionally biased region" description="Basic and acidic residues" evidence="2">
    <location>
        <begin position="12"/>
        <end position="31"/>
    </location>
</feature>
<dbReference type="PANTHER" id="PTHR10046">
    <property type="entry name" value="ATP DEPENDENT LON PROTEASE FAMILY MEMBER"/>
    <property type="match status" value="1"/>
</dbReference>
<comment type="similarity">
    <text evidence="1">Belongs to the peptidase S16 family.</text>
</comment>
<evidence type="ECO:0000256" key="3">
    <source>
        <dbReference type="SAM" id="Phobius"/>
    </source>
</evidence>
<evidence type="ECO:0000256" key="2">
    <source>
        <dbReference type="SAM" id="MobiDB-lite"/>
    </source>
</evidence>
<dbReference type="Gene3D" id="2.30.42.10">
    <property type="match status" value="1"/>
</dbReference>
<feature type="active site" evidence="1">
    <location>
        <position position="302"/>
    </location>
</feature>
<keyword evidence="1" id="KW-0378">Hydrolase</keyword>
<dbReference type="InterPro" id="IPR027065">
    <property type="entry name" value="Lon_Prtase"/>
</dbReference>
<organism evidence="5 6">
    <name type="scientific">Actinomyces lilanjuaniae</name>
    <dbReference type="NCBI Taxonomy" id="2321394"/>
    <lineage>
        <taxon>Bacteria</taxon>
        <taxon>Bacillati</taxon>
        <taxon>Actinomycetota</taxon>
        <taxon>Actinomycetes</taxon>
        <taxon>Actinomycetales</taxon>
        <taxon>Actinomycetaceae</taxon>
        <taxon>Actinomyces</taxon>
    </lineage>
</organism>
<keyword evidence="3" id="KW-0472">Membrane</keyword>
<dbReference type="SUPFAM" id="SSF50156">
    <property type="entry name" value="PDZ domain-like"/>
    <property type="match status" value="1"/>
</dbReference>
<reference evidence="5 6" key="1">
    <citation type="submission" date="2018-09" db="EMBL/GenBank/DDBJ databases">
        <authorList>
            <person name="Li J."/>
        </authorList>
    </citation>
    <scope>NUCLEOTIDE SEQUENCE [LARGE SCALE GENOMIC DNA]</scope>
    <source>
        <strain evidence="5 6">2129</strain>
    </source>
</reference>
<evidence type="ECO:0000256" key="1">
    <source>
        <dbReference type="PROSITE-ProRule" id="PRU01122"/>
    </source>
</evidence>
<dbReference type="SUPFAM" id="SSF54211">
    <property type="entry name" value="Ribosomal protein S5 domain 2-like"/>
    <property type="match status" value="1"/>
</dbReference>
<dbReference type="InterPro" id="IPR014721">
    <property type="entry name" value="Ribsml_uS5_D2-typ_fold_subgr"/>
</dbReference>
<dbReference type="InterPro" id="IPR020568">
    <property type="entry name" value="Ribosomal_Su5_D2-typ_SF"/>
</dbReference>
<feature type="domain" description="Lon proteolytic" evidence="4">
    <location>
        <begin position="294"/>
        <end position="395"/>
    </location>
</feature>
<dbReference type="Pfam" id="PF05362">
    <property type="entry name" value="Lon_C"/>
    <property type="match status" value="1"/>
</dbReference>
<dbReference type="PROSITE" id="PS51786">
    <property type="entry name" value="LON_PROTEOLYTIC"/>
    <property type="match status" value="1"/>
</dbReference>
<comment type="catalytic activity">
    <reaction evidence="1">
        <text>Hydrolysis of proteins in presence of ATP.</text>
        <dbReference type="EC" id="3.4.21.53"/>
    </reaction>
</comment>
<feature type="transmembrane region" description="Helical" evidence="3">
    <location>
        <begin position="47"/>
        <end position="67"/>
    </location>
</feature>
<sequence length="414" mass="42334">MSDDGAVTQPEPAHKPDVPDDTTHDTTHDTTDNVPEDTSNARGRHRLLLPAAVVVLVVGLVVAAFTVPVDRVIEAPGPTWNVLGTVSQDDPQDLVTVSGTQTYPTEGALMMTTVSVTGCPGYPVTVANVVVAWLSPDQTVLDREQVCPKEVSAEEINERNETQMTGSQDAAVVAALEEAGLAESMTLTVTGVAEEQAGTDIAAGDVLVSLTPKGAQTTTLSTYAQLRELMTTIDPGTEVTLEVLRDGQQVSTTLTTLPPGAMDGSEGATEDASGSLLGLHLDVAADSDIEAEFGLPEVGGPSAGMMFALAIVDKVTPGSLTGGQDVAGTGTISVDGQVGAIGGIQQKMAGASGAGADYFLAPAGSCEEVVGHEPEGMQVFAVATLHEAVQAVEGIALGDTSGLTTCSSLQDRQD</sequence>
<dbReference type="EMBL" id="CP032514">
    <property type="protein sequence ID" value="AYD90146.1"/>
    <property type="molecule type" value="Genomic_DNA"/>
</dbReference>
<gene>
    <name evidence="5" type="ORF">D5R93_09300</name>
</gene>
<keyword evidence="1" id="KW-0645">Protease</keyword>
<evidence type="ECO:0000259" key="4">
    <source>
        <dbReference type="PROSITE" id="PS51786"/>
    </source>
</evidence>
<dbReference type="EC" id="3.4.21.53" evidence="1"/>
<dbReference type="InterPro" id="IPR036034">
    <property type="entry name" value="PDZ_sf"/>
</dbReference>
<proteinExistence type="inferred from homology"/>
<name>A0ABN5PP93_9ACTO</name>
<feature type="active site" evidence="1">
    <location>
        <position position="347"/>
    </location>
</feature>
<evidence type="ECO:0000313" key="5">
    <source>
        <dbReference type="EMBL" id="AYD90146.1"/>
    </source>
</evidence>
<dbReference type="InterPro" id="IPR008269">
    <property type="entry name" value="Lon_proteolytic"/>
</dbReference>
<protein>
    <recommendedName>
        <fullName evidence="1">endopeptidase La</fullName>
        <ecNumber evidence="1">3.4.21.53</ecNumber>
    </recommendedName>
</protein>
<keyword evidence="6" id="KW-1185">Reference proteome</keyword>
<dbReference type="Proteomes" id="UP000273001">
    <property type="component" value="Chromosome"/>
</dbReference>
<dbReference type="Gene3D" id="3.30.230.10">
    <property type="match status" value="1"/>
</dbReference>
<feature type="region of interest" description="Disordered" evidence="2">
    <location>
        <begin position="1"/>
        <end position="41"/>
    </location>
</feature>